<evidence type="ECO:0000256" key="2">
    <source>
        <dbReference type="ARBA" id="ARBA00004496"/>
    </source>
</evidence>
<dbReference type="NCBIfam" id="TIGR00468">
    <property type="entry name" value="pheS"/>
    <property type="match status" value="1"/>
</dbReference>
<accession>A0A2G9YBW9</accession>
<evidence type="ECO:0000256" key="8">
    <source>
        <dbReference type="ARBA" id="ARBA00022598"/>
    </source>
</evidence>
<dbReference type="GO" id="GO:0000049">
    <property type="term" value="F:tRNA binding"/>
    <property type="evidence" value="ECO:0007669"/>
    <property type="project" value="InterPro"/>
</dbReference>
<dbReference type="Pfam" id="PF02912">
    <property type="entry name" value="Phe_tRNA-synt_N"/>
    <property type="match status" value="1"/>
</dbReference>
<comment type="caution">
    <text evidence="19">The sequence shown here is derived from an EMBL/GenBank/DDBJ whole genome shotgun (WGS) entry which is preliminary data.</text>
</comment>
<dbReference type="Pfam" id="PF01409">
    <property type="entry name" value="tRNA-synt_2d"/>
    <property type="match status" value="1"/>
</dbReference>
<evidence type="ECO:0000256" key="14">
    <source>
        <dbReference type="ARBA" id="ARBA00023146"/>
    </source>
</evidence>
<dbReference type="GO" id="GO:0005737">
    <property type="term" value="C:cytoplasm"/>
    <property type="evidence" value="ECO:0007669"/>
    <property type="project" value="UniProtKB-SubCell"/>
</dbReference>
<evidence type="ECO:0000256" key="12">
    <source>
        <dbReference type="ARBA" id="ARBA00022842"/>
    </source>
</evidence>
<evidence type="ECO:0000256" key="6">
    <source>
        <dbReference type="ARBA" id="ARBA00015409"/>
    </source>
</evidence>
<dbReference type="EMBL" id="PCRF01000019">
    <property type="protein sequence ID" value="PIP16735.1"/>
    <property type="molecule type" value="Genomic_DNA"/>
</dbReference>
<dbReference type="GO" id="GO:0006432">
    <property type="term" value="P:phenylalanyl-tRNA aminoacylation"/>
    <property type="evidence" value="ECO:0007669"/>
    <property type="project" value="InterPro"/>
</dbReference>
<dbReference type="GO" id="GO:0005524">
    <property type="term" value="F:ATP binding"/>
    <property type="evidence" value="ECO:0007669"/>
    <property type="project" value="UniProtKB-KW"/>
</dbReference>
<keyword evidence="11" id="KW-0067">ATP-binding</keyword>
<dbReference type="InterPro" id="IPR004529">
    <property type="entry name" value="Phe-tRNA-synth_IIc_asu"/>
</dbReference>
<feature type="non-terminal residue" evidence="19">
    <location>
        <position position="331"/>
    </location>
</feature>
<evidence type="ECO:0000313" key="20">
    <source>
        <dbReference type="Proteomes" id="UP000230392"/>
    </source>
</evidence>
<keyword evidence="12" id="KW-0460">Magnesium</keyword>
<dbReference type="InterPro" id="IPR006195">
    <property type="entry name" value="aa-tRNA-synth_II"/>
</dbReference>
<dbReference type="InterPro" id="IPR045864">
    <property type="entry name" value="aa-tRNA-synth_II/BPL/LPL"/>
</dbReference>
<evidence type="ECO:0000256" key="15">
    <source>
        <dbReference type="ARBA" id="ARBA00030612"/>
    </source>
</evidence>
<dbReference type="Gene3D" id="3.30.930.10">
    <property type="entry name" value="Bira Bifunctional Protein, Domain 2"/>
    <property type="match status" value="1"/>
</dbReference>
<proteinExistence type="inferred from homology"/>
<comment type="subcellular location">
    <subcellularLocation>
        <location evidence="2">Cytoplasm</location>
    </subcellularLocation>
</comment>
<keyword evidence="7" id="KW-0963">Cytoplasm</keyword>
<dbReference type="Proteomes" id="UP000230392">
    <property type="component" value="Unassembled WGS sequence"/>
</dbReference>
<gene>
    <name evidence="19" type="ORF">COX46_00405</name>
</gene>
<keyword evidence="8 19" id="KW-0436">Ligase</keyword>
<dbReference type="GO" id="GO:0046872">
    <property type="term" value="F:metal ion binding"/>
    <property type="evidence" value="ECO:0007669"/>
    <property type="project" value="UniProtKB-KW"/>
</dbReference>
<dbReference type="InterPro" id="IPR002319">
    <property type="entry name" value="Phenylalanyl-tRNA_Synthase"/>
</dbReference>
<dbReference type="AlphaFoldDB" id="A0A2G9YBW9"/>
<dbReference type="PANTHER" id="PTHR11538:SF41">
    <property type="entry name" value="PHENYLALANINE--TRNA LIGASE, MITOCHONDRIAL"/>
    <property type="match status" value="1"/>
</dbReference>
<protein>
    <recommendedName>
        <fullName evidence="6">Phenylalanine--tRNA ligase alpha subunit</fullName>
        <ecNumber evidence="5">6.1.1.20</ecNumber>
    </recommendedName>
    <alternativeName>
        <fullName evidence="15">Phenylalanyl-tRNA synthetase alpha subunit</fullName>
    </alternativeName>
</protein>
<evidence type="ECO:0000256" key="1">
    <source>
        <dbReference type="ARBA" id="ARBA00001946"/>
    </source>
</evidence>
<reference evidence="19 20" key="1">
    <citation type="submission" date="2017-09" db="EMBL/GenBank/DDBJ databases">
        <title>Depth-based differentiation of microbial function through sediment-hosted aquifers and enrichment of novel symbionts in the deep terrestrial subsurface.</title>
        <authorList>
            <person name="Probst A.J."/>
            <person name="Ladd B."/>
            <person name="Jarett J.K."/>
            <person name="Geller-Mcgrath D.E."/>
            <person name="Sieber C.M."/>
            <person name="Emerson J.B."/>
            <person name="Anantharaman K."/>
            <person name="Thomas B.C."/>
            <person name="Malmstrom R."/>
            <person name="Stieglmeier M."/>
            <person name="Klingl A."/>
            <person name="Woyke T."/>
            <person name="Ryan C.M."/>
            <person name="Banfield J.F."/>
        </authorList>
    </citation>
    <scope>NUCLEOTIDE SEQUENCE [LARGE SCALE GENOMIC DNA]</scope>
    <source>
        <strain evidence="19">CG23_combo_of_CG06-09_8_20_14_all_48_7</strain>
    </source>
</reference>
<dbReference type="SUPFAM" id="SSF55681">
    <property type="entry name" value="Class II aaRS and biotin synthetases"/>
    <property type="match status" value="1"/>
</dbReference>
<evidence type="ECO:0000256" key="13">
    <source>
        <dbReference type="ARBA" id="ARBA00022917"/>
    </source>
</evidence>
<keyword evidence="10" id="KW-0547">Nucleotide-binding</keyword>
<evidence type="ECO:0000256" key="17">
    <source>
        <dbReference type="SAM" id="Coils"/>
    </source>
</evidence>
<dbReference type="PROSITE" id="PS50862">
    <property type="entry name" value="AA_TRNA_LIGASE_II"/>
    <property type="match status" value="1"/>
</dbReference>
<evidence type="ECO:0000256" key="11">
    <source>
        <dbReference type="ARBA" id="ARBA00022840"/>
    </source>
</evidence>
<keyword evidence="14" id="KW-0030">Aminoacyl-tRNA synthetase</keyword>
<dbReference type="EC" id="6.1.1.20" evidence="5"/>
<dbReference type="PANTHER" id="PTHR11538">
    <property type="entry name" value="PHENYLALANYL-TRNA SYNTHETASE"/>
    <property type="match status" value="1"/>
</dbReference>
<evidence type="ECO:0000256" key="4">
    <source>
        <dbReference type="ARBA" id="ARBA00011209"/>
    </source>
</evidence>
<keyword evidence="13" id="KW-0648">Protein biosynthesis</keyword>
<evidence type="ECO:0000256" key="3">
    <source>
        <dbReference type="ARBA" id="ARBA00010207"/>
    </source>
</evidence>
<keyword evidence="9" id="KW-0479">Metal-binding</keyword>
<dbReference type="SUPFAM" id="SSF46589">
    <property type="entry name" value="tRNA-binding arm"/>
    <property type="match status" value="1"/>
</dbReference>
<evidence type="ECO:0000256" key="9">
    <source>
        <dbReference type="ARBA" id="ARBA00022723"/>
    </source>
</evidence>
<evidence type="ECO:0000256" key="7">
    <source>
        <dbReference type="ARBA" id="ARBA00022490"/>
    </source>
</evidence>
<dbReference type="HAMAP" id="MF_00281">
    <property type="entry name" value="Phe_tRNA_synth_alpha1"/>
    <property type="match status" value="1"/>
</dbReference>
<name>A0A2G9YBW9_9BACT</name>
<comment type="subunit">
    <text evidence="4">Tetramer of two alpha and two beta subunits.</text>
</comment>
<dbReference type="InterPro" id="IPR022911">
    <property type="entry name" value="Phe_tRNA_ligase_alpha1_bac"/>
</dbReference>
<dbReference type="GO" id="GO:0004826">
    <property type="term" value="F:phenylalanine-tRNA ligase activity"/>
    <property type="evidence" value="ECO:0007669"/>
    <property type="project" value="UniProtKB-EC"/>
</dbReference>
<organism evidence="19 20">
    <name type="scientific">bacterium (Candidatus Ratteibacteria) CG23_combo_of_CG06-09_8_20_14_all_48_7</name>
    <dbReference type="NCBI Taxonomy" id="2014292"/>
    <lineage>
        <taxon>Bacteria</taxon>
        <taxon>Candidatus Ratteibacteria</taxon>
    </lineage>
</organism>
<dbReference type="InterPro" id="IPR004188">
    <property type="entry name" value="Phe-tRNA_ligase_II_N"/>
</dbReference>
<dbReference type="InterPro" id="IPR010978">
    <property type="entry name" value="tRNA-bd_arm"/>
</dbReference>
<evidence type="ECO:0000313" key="19">
    <source>
        <dbReference type="EMBL" id="PIP16735.1"/>
    </source>
</evidence>
<keyword evidence="17" id="KW-0175">Coiled coil</keyword>
<comment type="cofactor">
    <cofactor evidence="1">
        <name>Mg(2+)</name>
        <dbReference type="ChEBI" id="CHEBI:18420"/>
    </cofactor>
</comment>
<comment type="catalytic activity">
    <reaction evidence="16">
        <text>tRNA(Phe) + L-phenylalanine + ATP = L-phenylalanyl-tRNA(Phe) + AMP + diphosphate + H(+)</text>
        <dbReference type="Rhea" id="RHEA:19413"/>
        <dbReference type="Rhea" id="RHEA-COMP:9668"/>
        <dbReference type="Rhea" id="RHEA-COMP:9699"/>
        <dbReference type="ChEBI" id="CHEBI:15378"/>
        <dbReference type="ChEBI" id="CHEBI:30616"/>
        <dbReference type="ChEBI" id="CHEBI:33019"/>
        <dbReference type="ChEBI" id="CHEBI:58095"/>
        <dbReference type="ChEBI" id="CHEBI:78442"/>
        <dbReference type="ChEBI" id="CHEBI:78531"/>
        <dbReference type="ChEBI" id="CHEBI:456215"/>
        <dbReference type="EC" id="6.1.1.20"/>
    </reaction>
</comment>
<feature type="domain" description="Aminoacyl-transfer RNA synthetases class-II family profile" evidence="18">
    <location>
        <begin position="117"/>
        <end position="331"/>
    </location>
</feature>
<feature type="coiled-coil region" evidence="17">
    <location>
        <begin position="59"/>
        <end position="86"/>
    </location>
</feature>
<evidence type="ECO:0000256" key="10">
    <source>
        <dbReference type="ARBA" id="ARBA00022741"/>
    </source>
</evidence>
<dbReference type="CDD" id="cd00496">
    <property type="entry name" value="PheRS_alpha_core"/>
    <property type="match status" value="1"/>
</dbReference>
<evidence type="ECO:0000259" key="18">
    <source>
        <dbReference type="PROSITE" id="PS50862"/>
    </source>
</evidence>
<comment type="similarity">
    <text evidence="3">Belongs to the class-II aminoacyl-tRNA synthetase family. Phe-tRNA synthetase alpha subunit type 1 subfamily.</text>
</comment>
<evidence type="ECO:0000256" key="16">
    <source>
        <dbReference type="ARBA" id="ARBA00049255"/>
    </source>
</evidence>
<evidence type="ECO:0000256" key="5">
    <source>
        <dbReference type="ARBA" id="ARBA00012814"/>
    </source>
</evidence>
<sequence length="331" mass="37488">MVEKVEEVRKGFEKALTEVQDEEGLEALRIRFLGRKNGLLTTILHNLKILSPEERRVAGADANRLKKEIEIRLESLENTLKGKEKEEVSLDLTLPGPEIRTGHLHPLTLVSQDMVGFFERLGFQFQEGPEIETEYYNFDALNTPADHPARDLHDTFYLSPGVLLRSHTSPVQIRVMEKEKPPVRMVTLGRCYRRDALDASHSPVFHQFEGLMVEKGTNFTHLKGIITYFLEYIFPFSSQTRFTPAFFPFTEPSAEVSISCSNCQGKGCSSCGHTGFLEILGCGMVHPKVLQKVGYNPAEITGFAFGMGVERIAMIKYGIPDIRLFYENDIR</sequence>